<evidence type="ECO:0000256" key="2">
    <source>
        <dbReference type="ARBA" id="ARBA00022898"/>
    </source>
</evidence>
<dbReference type="Proteomes" id="UP000248616">
    <property type="component" value="Unassembled WGS sequence"/>
</dbReference>
<dbReference type="PANTHER" id="PTHR46577">
    <property type="entry name" value="HTH-TYPE TRANSCRIPTIONAL REGULATORY PROTEIN GABR"/>
    <property type="match status" value="1"/>
</dbReference>
<evidence type="ECO:0000256" key="5">
    <source>
        <dbReference type="ARBA" id="ARBA00023163"/>
    </source>
</evidence>
<keyword evidence="2" id="KW-0663">Pyridoxal phosphate</keyword>
<feature type="domain" description="HTH gntR-type" evidence="6">
    <location>
        <begin position="15"/>
        <end position="83"/>
    </location>
</feature>
<evidence type="ECO:0000256" key="3">
    <source>
        <dbReference type="ARBA" id="ARBA00023015"/>
    </source>
</evidence>
<evidence type="ECO:0000256" key="1">
    <source>
        <dbReference type="ARBA" id="ARBA00005384"/>
    </source>
</evidence>
<dbReference type="CDD" id="cd00609">
    <property type="entry name" value="AAT_like"/>
    <property type="match status" value="1"/>
</dbReference>
<dbReference type="InterPro" id="IPR051446">
    <property type="entry name" value="HTH_trans_reg/aminotransferase"/>
</dbReference>
<keyword evidence="5" id="KW-0804">Transcription</keyword>
<dbReference type="RefSeq" id="WP_111545968.1">
    <property type="nucleotide sequence ID" value="NZ_MZXV01000042.1"/>
</dbReference>
<gene>
    <name evidence="7" type="ORF">B5V02_20405</name>
</gene>
<dbReference type="PROSITE" id="PS50949">
    <property type="entry name" value="HTH_GNTR"/>
    <property type="match status" value="1"/>
</dbReference>
<sequence>MTRWTWKPEVSSSGGARYQAIADAIAAAIDGGELRPGERLPPQRDLSFRMSVSVQTIFRAYAELERRGLVSGEIGRGTFVRYANPDKVPGSIVDKREEDLLDFSTMAPIVGEKHVKALRDMLAALSKSRELESLLAHRPIVGLHHHRMVGADWLKTLDLKASPETMLITNGCQHGLWVALASVTEPGDIVAADHLVDSSVITESMILKLQLRGLASDESGILPDGFAALCNRERVKAICVTPTLNNPTASLMDEERRRAIAEIARAFNVWIIEDDVFGPLLDQRPRPIAAFAPERSCYATSFSKSVLHSLRTGYLLVPEILMSRAISRLRTTGWMSNSFVAEISCRWLADGTIAELIAWQRRKLARRHSILDRALGDAQRTSHPASLHVWLPLPGRWRTGPFVEEARRRGLLITGPDPFIVGRDTDPHAVRLTIGDSVREDEDFQRGVETLARLLASDLEASSPAI</sequence>
<dbReference type="SUPFAM" id="SSF53383">
    <property type="entry name" value="PLP-dependent transferases"/>
    <property type="match status" value="1"/>
</dbReference>
<name>A0A2W7C1J7_9HYPH</name>
<protein>
    <recommendedName>
        <fullName evidence="6">HTH gntR-type domain-containing protein</fullName>
    </recommendedName>
</protein>
<dbReference type="Gene3D" id="1.10.10.10">
    <property type="entry name" value="Winged helix-like DNA-binding domain superfamily/Winged helix DNA-binding domain"/>
    <property type="match status" value="1"/>
</dbReference>
<dbReference type="Pfam" id="PF00392">
    <property type="entry name" value="GntR"/>
    <property type="match status" value="1"/>
</dbReference>
<keyword evidence="3" id="KW-0805">Transcription regulation</keyword>
<dbReference type="AlphaFoldDB" id="A0A2W7C1J7"/>
<dbReference type="SUPFAM" id="SSF46785">
    <property type="entry name" value="Winged helix' DNA-binding domain"/>
    <property type="match status" value="1"/>
</dbReference>
<accession>A0A2W7C1J7</accession>
<evidence type="ECO:0000313" key="7">
    <source>
        <dbReference type="EMBL" id="PZV36724.1"/>
    </source>
</evidence>
<dbReference type="GO" id="GO:0003700">
    <property type="term" value="F:DNA-binding transcription factor activity"/>
    <property type="evidence" value="ECO:0007669"/>
    <property type="project" value="InterPro"/>
</dbReference>
<dbReference type="CDD" id="cd07377">
    <property type="entry name" value="WHTH_GntR"/>
    <property type="match status" value="1"/>
</dbReference>
<keyword evidence="4" id="KW-0238">DNA-binding</keyword>
<keyword evidence="8" id="KW-1185">Reference proteome</keyword>
<comment type="similarity">
    <text evidence="1">In the C-terminal section; belongs to the class-I pyridoxal-phosphate-dependent aminotransferase family.</text>
</comment>
<organism evidence="7 8">
    <name type="scientific">Mesorhizobium kowhaii</name>
    <dbReference type="NCBI Taxonomy" id="1300272"/>
    <lineage>
        <taxon>Bacteria</taxon>
        <taxon>Pseudomonadati</taxon>
        <taxon>Pseudomonadota</taxon>
        <taxon>Alphaproteobacteria</taxon>
        <taxon>Hyphomicrobiales</taxon>
        <taxon>Phyllobacteriaceae</taxon>
        <taxon>Mesorhizobium</taxon>
    </lineage>
</organism>
<dbReference type="PANTHER" id="PTHR46577:SF1">
    <property type="entry name" value="HTH-TYPE TRANSCRIPTIONAL REGULATORY PROTEIN GABR"/>
    <property type="match status" value="1"/>
</dbReference>
<dbReference type="SMART" id="SM00345">
    <property type="entry name" value="HTH_GNTR"/>
    <property type="match status" value="1"/>
</dbReference>
<dbReference type="OrthoDB" id="9794015at2"/>
<evidence type="ECO:0000256" key="4">
    <source>
        <dbReference type="ARBA" id="ARBA00023125"/>
    </source>
</evidence>
<dbReference type="InterPro" id="IPR000524">
    <property type="entry name" value="Tscrpt_reg_HTH_GntR"/>
</dbReference>
<dbReference type="EMBL" id="MZXV01000042">
    <property type="protein sequence ID" value="PZV36724.1"/>
    <property type="molecule type" value="Genomic_DNA"/>
</dbReference>
<dbReference type="GO" id="GO:0003677">
    <property type="term" value="F:DNA binding"/>
    <property type="evidence" value="ECO:0007669"/>
    <property type="project" value="UniProtKB-KW"/>
</dbReference>
<dbReference type="InterPro" id="IPR036388">
    <property type="entry name" value="WH-like_DNA-bd_sf"/>
</dbReference>
<reference evidence="8" key="1">
    <citation type="submission" date="2017-03" db="EMBL/GenBank/DDBJ databases">
        <authorList>
            <person name="Safronova V.I."/>
            <person name="Sazanova A.L."/>
            <person name="Chirak E.R."/>
        </authorList>
    </citation>
    <scope>NUCLEOTIDE SEQUENCE [LARGE SCALE GENOMIC DNA]</scope>
    <source>
        <strain evidence="8">Ach-343</strain>
    </source>
</reference>
<dbReference type="Gene3D" id="3.40.640.10">
    <property type="entry name" value="Type I PLP-dependent aspartate aminotransferase-like (Major domain)"/>
    <property type="match status" value="1"/>
</dbReference>
<proteinExistence type="inferred from homology"/>
<dbReference type="InterPro" id="IPR015421">
    <property type="entry name" value="PyrdxlP-dep_Trfase_major"/>
</dbReference>
<comment type="caution">
    <text evidence="7">The sequence shown here is derived from an EMBL/GenBank/DDBJ whole genome shotgun (WGS) entry which is preliminary data.</text>
</comment>
<evidence type="ECO:0000313" key="8">
    <source>
        <dbReference type="Proteomes" id="UP000248616"/>
    </source>
</evidence>
<dbReference type="InterPro" id="IPR015424">
    <property type="entry name" value="PyrdxlP-dep_Trfase"/>
</dbReference>
<dbReference type="GO" id="GO:0030170">
    <property type="term" value="F:pyridoxal phosphate binding"/>
    <property type="evidence" value="ECO:0007669"/>
    <property type="project" value="InterPro"/>
</dbReference>
<evidence type="ECO:0000259" key="6">
    <source>
        <dbReference type="PROSITE" id="PS50949"/>
    </source>
</evidence>
<dbReference type="InterPro" id="IPR036390">
    <property type="entry name" value="WH_DNA-bd_sf"/>
</dbReference>
<dbReference type="Pfam" id="PF00155">
    <property type="entry name" value="Aminotran_1_2"/>
    <property type="match status" value="1"/>
</dbReference>
<dbReference type="InterPro" id="IPR004839">
    <property type="entry name" value="Aminotransferase_I/II_large"/>
</dbReference>